<dbReference type="SMR" id="A0A194VRC5"/>
<feature type="compositionally biased region" description="Polar residues" evidence="2">
    <location>
        <begin position="211"/>
        <end position="225"/>
    </location>
</feature>
<feature type="region of interest" description="Disordered" evidence="2">
    <location>
        <begin position="159"/>
        <end position="225"/>
    </location>
</feature>
<accession>A0A194VRC5</accession>
<feature type="region of interest" description="Disordered" evidence="2">
    <location>
        <begin position="1"/>
        <end position="37"/>
    </location>
</feature>
<feature type="compositionally biased region" description="Polar residues" evidence="2">
    <location>
        <begin position="26"/>
        <end position="35"/>
    </location>
</feature>
<organism evidence="3 4">
    <name type="scientific">Cytospora mali</name>
    <name type="common">Apple Valsa canker fungus</name>
    <name type="synonym">Valsa mali</name>
    <dbReference type="NCBI Taxonomy" id="578113"/>
    <lineage>
        <taxon>Eukaryota</taxon>
        <taxon>Fungi</taxon>
        <taxon>Dikarya</taxon>
        <taxon>Ascomycota</taxon>
        <taxon>Pezizomycotina</taxon>
        <taxon>Sordariomycetes</taxon>
        <taxon>Sordariomycetidae</taxon>
        <taxon>Diaporthales</taxon>
        <taxon>Cytosporaceae</taxon>
        <taxon>Cytospora</taxon>
    </lineage>
</organism>
<keyword evidence="4" id="KW-1185">Reference proteome</keyword>
<feature type="coiled-coil region" evidence="1">
    <location>
        <begin position="333"/>
        <end position="360"/>
    </location>
</feature>
<sequence>MEGEDVGWSNQPSTPSAKAKHHAPQLTAQKSNPTPRQLVHENCAAVSFSRAMGLGRSVSDLIQNLPKEAPRLLTNTDTTTKPFQDAYTKQTRSLQERVDRNNQYLQNQAFASHAQKKRPAVEEAMQPPQFRRPKQVVPAIGNFKHPIPKAVASFTRFGRLQPNSVPSSDNNTSNTNEPSREIEAHLQKSQFEMGKKSTNKRARLEIPGPSAGQSEDTFPGAPSQSTTQELLDLLVDPILPSKIYMEKLRKLCAVLKEDEETLERNKNYKDARNMELQILLLRTDVEKATILLRAQLAYDEMSDGEGGHVAFNFTRPYDTPGSDGSCGLLPRPSVFMLKMLNKLRAELQNLEVEMGGKKAKQNYRGMEEKMVRMQNLKFFIAEFERYFKEDYEREEKFRRPRGELQQGEPSRTKHSLEAPIRFPTHMIHSPPKEPPRGTSTQLPSRTNDSTVGDNSGRLVCTTPSWKPLKVSSRNRRGRGVRVVPS</sequence>
<gene>
    <name evidence="3" type="ORF">VM1G_02184</name>
</gene>
<protein>
    <submittedName>
        <fullName evidence="3">Uncharacterized protein</fullName>
    </submittedName>
</protein>
<dbReference type="EMBL" id="CM003099">
    <property type="protein sequence ID" value="KUI66744.1"/>
    <property type="molecule type" value="Genomic_DNA"/>
</dbReference>
<feature type="region of interest" description="Disordered" evidence="2">
    <location>
        <begin position="396"/>
        <end position="485"/>
    </location>
</feature>
<feature type="compositionally biased region" description="Polar residues" evidence="2">
    <location>
        <begin position="437"/>
        <end position="453"/>
    </location>
</feature>
<feature type="region of interest" description="Disordered" evidence="2">
    <location>
        <begin position="111"/>
        <end position="130"/>
    </location>
</feature>
<dbReference type="Proteomes" id="UP000078559">
    <property type="component" value="Chromosome 2"/>
</dbReference>
<name>A0A194VRC5_CYTMA</name>
<keyword evidence="1" id="KW-0175">Coiled coil</keyword>
<proteinExistence type="predicted"/>
<feature type="compositionally biased region" description="Polar residues" evidence="2">
    <location>
        <begin position="161"/>
        <end position="177"/>
    </location>
</feature>
<reference evidence="3" key="1">
    <citation type="submission" date="2014-12" db="EMBL/GenBank/DDBJ databases">
        <title>Genome Sequence of Valsa Canker Pathogens Uncovers a Specific Adaption of Colonization on Woody Bark.</title>
        <authorList>
            <person name="Yin Z."/>
            <person name="Liu H."/>
            <person name="Gao X."/>
            <person name="Li Z."/>
            <person name="Song N."/>
            <person name="Ke X."/>
            <person name="Dai Q."/>
            <person name="Wu Y."/>
            <person name="Sun Y."/>
            <person name="Xu J.-R."/>
            <person name="Kang Z.K."/>
            <person name="Wang L."/>
            <person name="Huang L."/>
        </authorList>
    </citation>
    <scope>NUCLEOTIDE SEQUENCE [LARGE SCALE GENOMIC DNA]</scope>
    <source>
        <strain evidence="3">03-8</strain>
    </source>
</reference>
<dbReference type="AlphaFoldDB" id="A0A194VRC5"/>
<evidence type="ECO:0000313" key="3">
    <source>
        <dbReference type="EMBL" id="KUI66744.1"/>
    </source>
</evidence>
<evidence type="ECO:0000256" key="1">
    <source>
        <dbReference type="SAM" id="Coils"/>
    </source>
</evidence>
<evidence type="ECO:0000313" key="4">
    <source>
        <dbReference type="Proteomes" id="UP000078559"/>
    </source>
</evidence>
<evidence type="ECO:0000256" key="2">
    <source>
        <dbReference type="SAM" id="MobiDB-lite"/>
    </source>
</evidence>
<dbReference type="OrthoDB" id="10543426at2759"/>